<dbReference type="Proteomes" id="UP000294530">
    <property type="component" value="Unassembled WGS sequence"/>
</dbReference>
<feature type="region of interest" description="Disordered" evidence="1">
    <location>
        <begin position="1"/>
        <end position="68"/>
    </location>
</feature>
<dbReference type="KEGG" id="blac:94346506"/>
<dbReference type="RefSeq" id="XP_067815836.1">
    <property type="nucleotide sequence ID" value="XM_067960835.1"/>
</dbReference>
<gene>
    <name evidence="2" type="ORF">CCR75_002738</name>
</gene>
<keyword evidence="3" id="KW-1185">Reference proteome</keyword>
<feature type="compositionally biased region" description="Polar residues" evidence="1">
    <location>
        <begin position="50"/>
        <end position="59"/>
    </location>
</feature>
<sequence>MQPSQHHDAAHHPHRLRRRFPSRQPQRQRPDPAIFDSYDHHLPHLITKPIQYSSSPVESQRSKCVIET</sequence>
<organism evidence="2 3">
    <name type="scientific">Bremia lactucae</name>
    <name type="common">Lettuce downy mildew</name>
    <dbReference type="NCBI Taxonomy" id="4779"/>
    <lineage>
        <taxon>Eukaryota</taxon>
        <taxon>Sar</taxon>
        <taxon>Stramenopiles</taxon>
        <taxon>Oomycota</taxon>
        <taxon>Peronosporomycetes</taxon>
        <taxon>Peronosporales</taxon>
        <taxon>Peronosporaceae</taxon>
        <taxon>Bremia</taxon>
    </lineage>
</organism>
<proteinExistence type="predicted"/>
<evidence type="ECO:0000313" key="3">
    <source>
        <dbReference type="Proteomes" id="UP000294530"/>
    </source>
</evidence>
<name>A0A976FGK8_BRELC</name>
<comment type="caution">
    <text evidence="2">The sequence shown here is derived from an EMBL/GenBank/DDBJ whole genome shotgun (WGS) entry which is preliminary data.</text>
</comment>
<dbReference type="GeneID" id="94346506"/>
<reference evidence="2 3" key="1">
    <citation type="journal article" date="2021" name="Genome Biol.">
        <title>AFLAP: assembly-free linkage analysis pipeline using k-mers from genome sequencing data.</title>
        <authorList>
            <person name="Fletcher K."/>
            <person name="Zhang L."/>
            <person name="Gil J."/>
            <person name="Han R."/>
            <person name="Cavanaugh K."/>
            <person name="Michelmore R."/>
        </authorList>
    </citation>
    <scope>NUCLEOTIDE SEQUENCE [LARGE SCALE GENOMIC DNA]</scope>
    <source>
        <strain evidence="2 3">SF5</strain>
    </source>
</reference>
<dbReference type="AlphaFoldDB" id="A0A976FGK8"/>
<evidence type="ECO:0000256" key="1">
    <source>
        <dbReference type="SAM" id="MobiDB-lite"/>
    </source>
</evidence>
<accession>A0A976FGK8</accession>
<dbReference type="EMBL" id="SHOA02000203">
    <property type="protein sequence ID" value="TDH66337.1"/>
    <property type="molecule type" value="Genomic_DNA"/>
</dbReference>
<feature type="compositionally biased region" description="Basic residues" evidence="1">
    <location>
        <begin position="12"/>
        <end position="21"/>
    </location>
</feature>
<feature type="compositionally biased region" description="Basic and acidic residues" evidence="1">
    <location>
        <begin position="1"/>
        <end position="11"/>
    </location>
</feature>
<evidence type="ECO:0000313" key="2">
    <source>
        <dbReference type="EMBL" id="TDH66337.1"/>
    </source>
</evidence>
<protein>
    <submittedName>
        <fullName evidence="2">Uncharacterized protein</fullName>
    </submittedName>
</protein>